<dbReference type="PANTHER" id="PTHR43521">
    <property type="entry name" value="ALPHA-AMINOADIPIC SEMIALDEHYDE DEHYDROGENASE"/>
    <property type="match status" value="1"/>
</dbReference>
<evidence type="ECO:0000259" key="8">
    <source>
        <dbReference type="PROSITE" id="PS50808"/>
    </source>
</evidence>
<keyword evidence="4" id="KW-0862">Zinc</keyword>
<evidence type="ECO:0000256" key="2">
    <source>
        <dbReference type="ARBA" id="ARBA00022723"/>
    </source>
</evidence>
<dbReference type="PANTHER" id="PTHR43521:SF1">
    <property type="entry name" value="ALPHA-AMINOADIPIC SEMIALDEHYDE DEHYDROGENASE"/>
    <property type="match status" value="1"/>
</dbReference>
<evidence type="ECO:0000256" key="6">
    <source>
        <dbReference type="ARBA" id="ARBA00023027"/>
    </source>
</evidence>
<keyword evidence="5" id="KW-0560">Oxidoreductase</keyword>
<dbReference type="Gene3D" id="3.40.309.10">
    <property type="entry name" value="Aldehyde Dehydrogenase, Chain A, domain 2"/>
    <property type="match status" value="1"/>
</dbReference>
<dbReference type="Proteomes" id="UP000481153">
    <property type="component" value="Unassembled WGS sequence"/>
</dbReference>
<dbReference type="Pfam" id="PF00171">
    <property type="entry name" value="Aldedh"/>
    <property type="match status" value="1"/>
</dbReference>
<dbReference type="SUPFAM" id="SSF53720">
    <property type="entry name" value="ALDH-like"/>
    <property type="match status" value="1"/>
</dbReference>
<evidence type="ECO:0000313" key="10">
    <source>
        <dbReference type="Proteomes" id="UP000481153"/>
    </source>
</evidence>
<dbReference type="InterPro" id="IPR016163">
    <property type="entry name" value="Ald_DH_C"/>
</dbReference>
<dbReference type="AlphaFoldDB" id="A0A6G0X0N5"/>
<dbReference type="InterPro" id="IPR044638">
    <property type="entry name" value="ALDH7A1-like"/>
</dbReference>
<dbReference type="InterPro" id="IPR015590">
    <property type="entry name" value="Aldehyde_DH_dom"/>
</dbReference>
<dbReference type="Gene3D" id="3.40.605.10">
    <property type="entry name" value="Aldehyde Dehydrogenase, Chain A, domain 1"/>
    <property type="match status" value="1"/>
</dbReference>
<dbReference type="VEuPathDB" id="FungiDB:AeMF1_009123"/>
<comment type="similarity">
    <text evidence="1">Belongs to the aldehyde dehydrogenase family.</text>
</comment>
<evidence type="ECO:0000256" key="5">
    <source>
        <dbReference type="ARBA" id="ARBA00023002"/>
    </source>
</evidence>
<feature type="domain" description="BED-type" evidence="8">
    <location>
        <begin position="10"/>
        <end position="62"/>
    </location>
</feature>
<keyword evidence="3 7" id="KW-0863">Zinc-finger</keyword>
<name>A0A6G0X0N5_9STRA</name>
<proteinExistence type="inferred from homology"/>
<accession>A0A6G0X0N5</accession>
<dbReference type="PROSITE" id="PS50808">
    <property type="entry name" value="ZF_BED"/>
    <property type="match status" value="2"/>
</dbReference>
<gene>
    <name evidence="9" type="ORF">Ae201684_009596</name>
</gene>
<dbReference type="GO" id="GO:0008270">
    <property type="term" value="F:zinc ion binding"/>
    <property type="evidence" value="ECO:0007669"/>
    <property type="project" value="UniProtKB-KW"/>
</dbReference>
<keyword evidence="6" id="KW-0520">NAD</keyword>
<reference evidence="9 10" key="1">
    <citation type="submission" date="2019-07" db="EMBL/GenBank/DDBJ databases">
        <title>Genomics analysis of Aphanomyces spp. identifies a new class of oomycete effector associated with host adaptation.</title>
        <authorList>
            <person name="Gaulin E."/>
        </authorList>
    </citation>
    <scope>NUCLEOTIDE SEQUENCE [LARGE SCALE GENOMIC DNA]</scope>
    <source>
        <strain evidence="9 10">ATCC 201684</strain>
    </source>
</reference>
<dbReference type="InterPro" id="IPR003656">
    <property type="entry name" value="Znf_BED"/>
</dbReference>
<protein>
    <recommendedName>
        <fullName evidence="8">BED-type domain-containing protein</fullName>
    </recommendedName>
</protein>
<evidence type="ECO:0000256" key="3">
    <source>
        <dbReference type="ARBA" id="ARBA00022771"/>
    </source>
</evidence>
<keyword evidence="2" id="KW-0479">Metal-binding</keyword>
<evidence type="ECO:0000313" key="9">
    <source>
        <dbReference type="EMBL" id="KAF0733346.1"/>
    </source>
</evidence>
<evidence type="ECO:0000256" key="7">
    <source>
        <dbReference type="PROSITE-ProRule" id="PRU00027"/>
    </source>
</evidence>
<dbReference type="GO" id="GO:0003677">
    <property type="term" value="F:DNA binding"/>
    <property type="evidence" value="ECO:0007669"/>
    <property type="project" value="InterPro"/>
</dbReference>
<dbReference type="InterPro" id="IPR016162">
    <property type="entry name" value="Ald_DH_N"/>
</dbReference>
<feature type="domain" description="BED-type" evidence="8">
    <location>
        <begin position="101"/>
        <end position="153"/>
    </location>
</feature>
<evidence type="ECO:0000256" key="4">
    <source>
        <dbReference type="ARBA" id="ARBA00022833"/>
    </source>
</evidence>
<comment type="caution">
    <text evidence="9">The sequence shown here is derived from an EMBL/GenBank/DDBJ whole genome shotgun (WGS) entry which is preliminary data.</text>
</comment>
<organism evidence="9 10">
    <name type="scientific">Aphanomyces euteiches</name>
    <dbReference type="NCBI Taxonomy" id="100861"/>
    <lineage>
        <taxon>Eukaryota</taxon>
        <taxon>Sar</taxon>
        <taxon>Stramenopiles</taxon>
        <taxon>Oomycota</taxon>
        <taxon>Saprolegniomycetes</taxon>
        <taxon>Saprolegniales</taxon>
        <taxon>Verrucalvaceae</taxon>
        <taxon>Aphanomyces</taxon>
    </lineage>
</organism>
<dbReference type="InterPro" id="IPR016161">
    <property type="entry name" value="Ald_DH/histidinol_DH"/>
</dbReference>
<keyword evidence="10" id="KW-1185">Reference proteome</keyword>
<dbReference type="GO" id="GO:0004029">
    <property type="term" value="F:aldehyde dehydrogenase (NAD+) activity"/>
    <property type="evidence" value="ECO:0007669"/>
    <property type="project" value="InterPro"/>
</dbReference>
<evidence type="ECO:0000256" key="1">
    <source>
        <dbReference type="ARBA" id="ARBA00009986"/>
    </source>
</evidence>
<sequence>MSKTGQKTGRPRNKIWEEFDVDAELAKKRYCRCKWCKMEVKADTARMYYHITDRCNRVESEIRQKYHVRDDMAEASGGQSKETLQDIHKDLPHLLKAKGGRPKDPIWQEFQTNEDLRKRRYCLCVWCEKEVKGDTSRMLGHILERCNRVDANTKAKYVKRKSDARDDISDIETTVPNVPAVKRPKVAAPAPQESFTTPQYGFLKDLSLDEDNLGVFCGEWFGNGAIITVINPATNETIATVRSGTRDDYMHVVYGMDQAKVEWERVPVLQRAHLVNQISYAFRAKQTSLSQLMALEMGVVLNEAAYLVNKMIESCDVAAAKAHTIQDAMLSSHQANQVRMERHTPLRGHVGVLTPFHAPCWRGAMALVCGNAVLWKPSLSLTAIAITKIISNVFIRHGYNPACSSLISGSGADIGEMLTQDKHIDVVSFTGSVEIGHRVGLAVADRLGRSIMHLDTQPAVVIDMDANLDHAVHAIIVAISRRKLRQIYVHMDVCDLFLNKISLSYNEIVVGNPFNSSTTCGPLRNHNAVQKFSNTINTIQMTCGHLVEGGNMLDCAGNFVSPALIMVGEISGIHVDMLSPITFVSKFHSLERVMEERPLERIVLFTGSTMAAFKWSGYNVVGINCDVPRDDHGATTDDWKQYMRRSICTVNIHSSGPIDQQQQPSLDTSQMTTLHVL</sequence>
<dbReference type="EMBL" id="VJMJ01000122">
    <property type="protein sequence ID" value="KAF0733346.1"/>
    <property type="molecule type" value="Genomic_DNA"/>
</dbReference>